<dbReference type="InterPro" id="IPR029058">
    <property type="entry name" value="AB_hydrolase_fold"/>
</dbReference>
<protein>
    <submittedName>
        <fullName evidence="3">Abhydrolase 6 domain containing protein</fullName>
    </submittedName>
</protein>
<comment type="similarity">
    <text evidence="1">Belongs to the peptidase S33 family. ABHD4/ABHD5 subfamily.</text>
</comment>
<dbReference type="STRING" id="36087.A0A077Z1P6"/>
<reference evidence="3" key="1">
    <citation type="submission" date="2014-01" db="EMBL/GenBank/DDBJ databases">
        <authorList>
            <person name="Aslett M."/>
        </authorList>
    </citation>
    <scope>NUCLEOTIDE SEQUENCE</scope>
</reference>
<accession>A0A077Z1P6</accession>
<dbReference type="EMBL" id="HG805877">
    <property type="protein sequence ID" value="CDW54016.1"/>
    <property type="molecule type" value="Genomic_DNA"/>
</dbReference>
<keyword evidence="3" id="KW-0378">Hydrolase</keyword>
<dbReference type="PRINTS" id="PR00111">
    <property type="entry name" value="ABHYDROLASE"/>
</dbReference>
<dbReference type="GO" id="GO:0006654">
    <property type="term" value="P:phosphatidic acid biosynthetic process"/>
    <property type="evidence" value="ECO:0007669"/>
    <property type="project" value="TreeGrafter"/>
</dbReference>
<proteinExistence type="inferred from homology"/>
<reference evidence="3" key="2">
    <citation type="submission" date="2014-03" db="EMBL/GenBank/DDBJ databases">
        <title>The whipworm genome and dual-species transcriptomics of an intimate host-pathogen interaction.</title>
        <authorList>
            <person name="Foth B.J."/>
            <person name="Tsai I.J."/>
            <person name="Reid A.J."/>
            <person name="Bancroft A.J."/>
            <person name="Nichol S."/>
            <person name="Tracey A."/>
            <person name="Holroyd N."/>
            <person name="Cotton J.A."/>
            <person name="Stanley E.J."/>
            <person name="Zarowiecki M."/>
            <person name="Liu J.Z."/>
            <person name="Huckvale T."/>
            <person name="Cooper P.J."/>
            <person name="Grencis R.K."/>
            <person name="Berriman M."/>
        </authorList>
    </citation>
    <scope>NUCLEOTIDE SEQUENCE [LARGE SCALE GENOMIC DNA]</scope>
</reference>
<evidence type="ECO:0000313" key="4">
    <source>
        <dbReference type="Proteomes" id="UP000030665"/>
    </source>
</evidence>
<dbReference type="GO" id="GO:0055088">
    <property type="term" value="P:lipid homeostasis"/>
    <property type="evidence" value="ECO:0007669"/>
    <property type="project" value="TreeGrafter"/>
</dbReference>
<dbReference type="PANTHER" id="PTHR42886">
    <property type="entry name" value="RE40534P-RELATED"/>
    <property type="match status" value="1"/>
</dbReference>
<dbReference type="InterPro" id="IPR000073">
    <property type="entry name" value="AB_hydrolase_1"/>
</dbReference>
<keyword evidence="4" id="KW-1185">Reference proteome</keyword>
<name>A0A077Z1P6_TRITR</name>
<evidence type="ECO:0000259" key="2">
    <source>
        <dbReference type="Pfam" id="PF00561"/>
    </source>
</evidence>
<dbReference type="GO" id="GO:0005739">
    <property type="term" value="C:mitochondrion"/>
    <property type="evidence" value="ECO:0007669"/>
    <property type="project" value="TreeGrafter"/>
</dbReference>
<dbReference type="GO" id="GO:0042171">
    <property type="term" value="F:lysophosphatidic acid acyltransferase activity"/>
    <property type="evidence" value="ECO:0007669"/>
    <property type="project" value="TreeGrafter"/>
</dbReference>
<dbReference type="Pfam" id="PF00561">
    <property type="entry name" value="Abhydrolase_1"/>
    <property type="match status" value="1"/>
</dbReference>
<sequence length="378" mass="42764">MDSNEMPGFVCATAESSLVTTTGNGQISVVSRAQAWIRDRWVPFRSEVLEQAEEKLLGPAVLLELRSFVRQQYVPVLNGTCRLWTTVVSSRSPGDDYSSRTPLVLLHGLGGGGALWMRNFDALAAHRVVYAIDVLGFGRSSRPSFGNDDILAEQQWVQSLEDWRRYVKLDKITLLGHSLGAYIASAYALEHPDFVNHLILADPWGFPAKPVDQETALSTTLPTWIRIVSRLFSQLSPLYVLRVAGPFGPSLIRRIRPDIGKKFFDDSERQQLIFDYIYHCNAQLPSGEDAFQLISIPFAWAKRPMVDRLPLIRRNFPITFIYGSRSWTDPDAGYLVQKQLRHRCPVRVEIMRNSGHHVYTDQADSFNELINEALAFTP</sequence>
<dbReference type="AlphaFoldDB" id="A0A077Z1P6"/>
<gene>
    <name evidence="3" type="ORF">TTRE_0000228501</name>
</gene>
<dbReference type="Gene3D" id="3.40.50.1820">
    <property type="entry name" value="alpha/beta hydrolase"/>
    <property type="match status" value="1"/>
</dbReference>
<evidence type="ECO:0000313" key="3">
    <source>
        <dbReference type="EMBL" id="CDW54016.1"/>
    </source>
</evidence>
<dbReference type="Proteomes" id="UP000030665">
    <property type="component" value="Unassembled WGS sequence"/>
</dbReference>
<feature type="domain" description="AB hydrolase-1" evidence="2">
    <location>
        <begin position="102"/>
        <end position="360"/>
    </location>
</feature>
<organism evidence="3 4">
    <name type="scientific">Trichuris trichiura</name>
    <name type="common">Whipworm</name>
    <name type="synonym">Trichocephalus trichiurus</name>
    <dbReference type="NCBI Taxonomy" id="36087"/>
    <lineage>
        <taxon>Eukaryota</taxon>
        <taxon>Metazoa</taxon>
        <taxon>Ecdysozoa</taxon>
        <taxon>Nematoda</taxon>
        <taxon>Enoplea</taxon>
        <taxon>Dorylaimia</taxon>
        <taxon>Trichinellida</taxon>
        <taxon>Trichuridae</taxon>
        <taxon>Trichuris</taxon>
    </lineage>
</organism>
<evidence type="ECO:0000256" key="1">
    <source>
        <dbReference type="ARBA" id="ARBA00038097"/>
    </source>
</evidence>
<dbReference type="OrthoDB" id="7457040at2759"/>
<dbReference type="GO" id="GO:0052689">
    <property type="term" value="F:carboxylic ester hydrolase activity"/>
    <property type="evidence" value="ECO:0007669"/>
    <property type="project" value="TreeGrafter"/>
</dbReference>
<dbReference type="PANTHER" id="PTHR42886:SF29">
    <property type="entry name" value="PUMMELIG, ISOFORM A"/>
    <property type="match status" value="1"/>
</dbReference>
<dbReference type="SUPFAM" id="SSF53474">
    <property type="entry name" value="alpha/beta-Hydrolases"/>
    <property type="match status" value="1"/>
</dbReference>